<reference evidence="5" key="1">
    <citation type="submission" date="2023-08" db="EMBL/GenBank/DDBJ databases">
        <title>Reference Genome Resource for the Citrus Pathogen Phytophthora citrophthora.</title>
        <authorList>
            <person name="Moller H."/>
            <person name="Coetzee B."/>
            <person name="Rose L.J."/>
            <person name="Van Niekerk J.M."/>
        </authorList>
    </citation>
    <scope>NUCLEOTIDE SEQUENCE</scope>
    <source>
        <strain evidence="5">STE-U-9442</strain>
    </source>
</reference>
<protein>
    <recommendedName>
        <fullName evidence="4">Crinkler effector protein N-terminal domain-containing protein</fullName>
    </recommendedName>
</protein>
<dbReference type="GO" id="GO:0043657">
    <property type="term" value="C:host cell"/>
    <property type="evidence" value="ECO:0007669"/>
    <property type="project" value="UniProtKB-SubCell"/>
</dbReference>
<evidence type="ECO:0000259" key="4">
    <source>
        <dbReference type="Pfam" id="PF20147"/>
    </source>
</evidence>
<dbReference type="GO" id="GO:0005576">
    <property type="term" value="C:extracellular region"/>
    <property type="evidence" value="ECO:0007669"/>
    <property type="project" value="UniProtKB-SubCell"/>
</dbReference>
<evidence type="ECO:0000313" key="6">
    <source>
        <dbReference type="Proteomes" id="UP001259832"/>
    </source>
</evidence>
<evidence type="ECO:0000256" key="3">
    <source>
        <dbReference type="ARBA" id="ARBA00022525"/>
    </source>
</evidence>
<sequence length="64" mass="7243">MKSLSCMAVEDGGIVIVVIDDFNNVGLLKDIVKEKKMYNFPVEQLELYVAKKDGNWLKLNDPDV</sequence>
<proteinExistence type="predicted"/>
<dbReference type="Pfam" id="PF20147">
    <property type="entry name" value="Crinkler"/>
    <property type="match status" value="1"/>
</dbReference>
<dbReference type="Proteomes" id="UP001259832">
    <property type="component" value="Unassembled WGS sequence"/>
</dbReference>
<name>A0AAD9LQB9_9STRA</name>
<keyword evidence="6" id="KW-1185">Reference proteome</keyword>
<evidence type="ECO:0000256" key="2">
    <source>
        <dbReference type="ARBA" id="ARBA00004613"/>
    </source>
</evidence>
<keyword evidence="3" id="KW-0964">Secreted</keyword>
<feature type="domain" description="Crinkler effector protein N-terminal" evidence="4">
    <location>
        <begin position="3"/>
        <end position="61"/>
    </location>
</feature>
<gene>
    <name evidence="5" type="ORF">P3T76_002773</name>
</gene>
<evidence type="ECO:0000256" key="1">
    <source>
        <dbReference type="ARBA" id="ARBA00004340"/>
    </source>
</evidence>
<dbReference type="AlphaFoldDB" id="A0AAD9LQB9"/>
<organism evidence="5 6">
    <name type="scientific">Phytophthora citrophthora</name>
    <dbReference type="NCBI Taxonomy" id="4793"/>
    <lineage>
        <taxon>Eukaryota</taxon>
        <taxon>Sar</taxon>
        <taxon>Stramenopiles</taxon>
        <taxon>Oomycota</taxon>
        <taxon>Peronosporomycetes</taxon>
        <taxon>Peronosporales</taxon>
        <taxon>Peronosporaceae</taxon>
        <taxon>Phytophthora</taxon>
    </lineage>
</organism>
<comment type="subcellular location">
    <subcellularLocation>
        <location evidence="1">Host cell</location>
    </subcellularLocation>
    <subcellularLocation>
        <location evidence="2">Secreted</location>
    </subcellularLocation>
</comment>
<comment type="caution">
    <text evidence="5">The sequence shown here is derived from an EMBL/GenBank/DDBJ whole genome shotgun (WGS) entry which is preliminary data.</text>
</comment>
<dbReference type="EMBL" id="JASMQC010000004">
    <property type="protein sequence ID" value="KAK1945725.1"/>
    <property type="molecule type" value="Genomic_DNA"/>
</dbReference>
<accession>A0AAD9LQB9</accession>
<dbReference type="InterPro" id="IPR045379">
    <property type="entry name" value="Crinkler_N"/>
</dbReference>
<evidence type="ECO:0000313" key="5">
    <source>
        <dbReference type="EMBL" id="KAK1945725.1"/>
    </source>
</evidence>